<reference evidence="2 3" key="1">
    <citation type="submission" date="2014-03" db="EMBL/GenBank/DDBJ databases">
        <title>Bradyrhizobium valentinum sp. nov., isolated from effective nodules of Lupinus mariae-josephae, a lupine endemic of basic-lime soils in Eastern Spain.</title>
        <authorList>
            <person name="Duran D."/>
            <person name="Rey L."/>
            <person name="Navarro A."/>
            <person name="Busquets A."/>
            <person name="Imperial J."/>
            <person name="Ruiz-Argueso T."/>
        </authorList>
    </citation>
    <scope>NUCLEOTIDE SEQUENCE [LARGE SCALE GENOMIC DNA]</scope>
    <source>
        <strain evidence="2 3">PAC68</strain>
    </source>
</reference>
<dbReference type="OrthoDB" id="9795587at2"/>
<dbReference type="SUPFAM" id="SSF56524">
    <property type="entry name" value="Oxidoreductase molybdopterin-binding domain"/>
    <property type="match status" value="1"/>
</dbReference>
<comment type="caution">
    <text evidence="2">The sequence shown here is derived from an EMBL/GenBank/DDBJ whole genome shotgun (WGS) entry which is preliminary data.</text>
</comment>
<evidence type="ECO:0000313" key="2">
    <source>
        <dbReference type="EMBL" id="KRR02901.1"/>
    </source>
</evidence>
<dbReference type="Pfam" id="PF00174">
    <property type="entry name" value="Oxidored_molyb"/>
    <property type="match status" value="1"/>
</dbReference>
<dbReference type="Proteomes" id="UP000050863">
    <property type="component" value="Unassembled WGS sequence"/>
</dbReference>
<sequence length="261" mass="29331">MGRMRNLLIPGVDKTLLVRDAVKSMPDLTRRRFITGGASLGALTLLTGCDVTDSFSAEEMLKQVSKFNDGVQALIFNPHAMAPTYPESAITKPFPFNGYYDIDDAPEIDGKSWKLEVRGLVDNKKSWTLDELYQLPQVKQVTRHICVEGWSAIGSWTGVPLRDFLKLIGADTRAKYVWFQCADRDGYNSPLDMPSALHAQTQMSFKFGDEILPRAYGFPMRIRVPTKLGFKSPKYVISMEVTNDYKGGFWEDQGYNSFSGS</sequence>
<dbReference type="STRING" id="280332.CQ12_22605"/>
<name>A0A0R3LBN1_9BRAD</name>
<dbReference type="InterPro" id="IPR036374">
    <property type="entry name" value="OxRdtase_Mopterin-bd_sf"/>
</dbReference>
<evidence type="ECO:0000259" key="1">
    <source>
        <dbReference type="Pfam" id="PF00174"/>
    </source>
</evidence>
<proteinExistence type="predicted"/>
<dbReference type="EMBL" id="LLXZ01000150">
    <property type="protein sequence ID" value="KRR02901.1"/>
    <property type="molecule type" value="Genomic_DNA"/>
</dbReference>
<dbReference type="AlphaFoldDB" id="A0A0R3LBN1"/>
<dbReference type="InterPro" id="IPR000572">
    <property type="entry name" value="OxRdtase_Mopterin-bd_dom"/>
</dbReference>
<feature type="domain" description="Oxidoreductase molybdopterin-binding" evidence="1">
    <location>
        <begin position="105"/>
        <end position="250"/>
    </location>
</feature>
<organism evidence="2 3">
    <name type="scientific">Bradyrhizobium jicamae</name>
    <dbReference type="NCBI Taxonomy" id="280332"/>
    <lineage>
        <taxon>Bacteria</taxon>
        <taxon>Pseudomonadati</taxon>
        <taxon>Pseudomonadota</taxon>
        <taxon>Alphaproteobacteria</taxon>
        <taxon>Hyphomicrobiales</taxon>
        <taxon>Nitrobacteraceae</taxon>
        <taxon>Bradyrhizobium</taxon>
    </lineage>
</organism>
<protein>
    <submittedName>
        <fullName evidence="2">Molybdopterin-binding protein</fullName>
    </submittedName>
</protein>
<accession>A0A0R3LBN1</accession>
<dbReference type="PANTHER" id="PTHR43032:SF2">
    <property type="entry name" value="BLL0505 PROTEIN"/>
    <property type="match status" value="1"/>
</dbReference>
<dbReference type="PANTHER" id="PTHR43032">
    <property type="entry name" value="PROTEIN-METHIONINE-SULFOXIDE REDUCTASE"/>
    <property type="match status" value="1"/>
</dbReference>
<evidence type="ECO:0000313" key="3">
    <source>
        <dbReference type="Proteomes" id="UP000050863"/>
    </source>
</evidence>
<keyword evidence="3" id="KW-1185">Reference proteome</keyword>
<dbReference type="Gene3D" id="3.90.420.10">
    <property type="entry name" value="Oxidoreductase, molybdopterin-binding domain"/>
    <property type="match status" value="1"/>
</dbReference>
<gene>
    <name evidence="2" type="ORF">CQ12_22605</name>
</gene>
<dbReference type="RefSeq" id="WP_057837778.1">
    <property type="nucleotide sequence ID" value="NZ_LLXZ01000150.1"/>
</dbReference>